<name>A0AAD3SQE1_NEPGR</name>
<sequence>MESPNKSLRFRPSAGKSPRTGALSNICPQSSSFSAGVPCELGSPDWHTSNFYFRGDLLGVFDPGSEPGEILLDGEGSLSPGVLIVNQKQVVHQSAVTLHERPQVSDAEFSSGLGILGVGVALVQTLSSYSRLLPISDPKIYRQQLLLDSQSCSQASKAVRIGCEDYPELPSLDVEIVFTLESSSRFSYEPPWWRLASSKGLRSSEGWSAEDIANDPMHFVLQSLLMENATQPYVSSIVKLVASSLVCRFGFADQLPNYDVAVLSCYVTRRFYFFVWKSCVAAPFAVCCCIPRSIIWLSADICCSSWNCCWKLLNLVSWNLANAGVTP</sequence>
<evidence type="ECO:0000313" key="2">
    <source>
        <dbReference type="EMBL" id="GMH14541.1"/>
    </source>
</evidence>
<feature type="region of interest" description="Disordered" evidence="1">
    <location>
        <begin position="1"/>
        <end position="22"/>
    </location>
</feature>
<proteinExistence type="predicted"/>
<evidence type="ECO:0000313" key="3">
    <source>
        <dbReference type="Proteomes" id="UP001279734"/>
    </source>
</evidence>
<dbReference type="AlphaFoldDB" id="A0AAD3SQE1"/>
<dbReference type="EMBL" id="BSYO01000014">
    <property type="protein sequence ID" value="GMH14541.1"/>
    <property type="molecule type" value="Genomic_DNA"/>
</dbReference>
<keyword evidence="3" id="KW-1185">Reference proteome</keyword>
<protein>
    <submittedName>
        <fullName evidence="2">Uncharacterized protein</fullName>
    </submittedName>
</protein>
<evidence type="ECO:0000256" key="1">
    <source>
        <dbReference type="SAM" id="MobiDB-lite"/>
    </source>
</evidence>
<accession>A0AAD3SQE1</accession>
<comment type="caution">
    <text evidence="2">The sequence shown here is derived from an EMBL/GenBank/DDBJ whole genome shotgun (WGS) entry which is preliminary data.</text>
</comment>
<dbReference type="Proteomes" id="UP001279734">
    <property type="component" value="Unassembled WGS sequence"/>
</dbReference>
<gene>
    <name evidence="2" type="ORF">Nepgr_016382</name>
</gene>
<organism evidence="2 3">
    <name type="scientific">Nepenthes gracilis</name>
    <name type="common">Slender pitcher plant</name>
    <dbReference type="NCBI Taxonomy" id="150966"/>
    <lineage>
        <taxon>Eukaryota</taxon>
        <taxon>Viridiplantae</taxon>
        <taxon>Streptophyta</taxon>
        <taxon>Embryophyta</taxon>
        <taxon>Tracheophyta</taxon>
        <taxon>Spermatophyta</taxon>
        <taxon>Magnoliopsida</taxon>
        <taxon>eudicotyledons</taxon>
        <taxon>Gunneridae</taxon>
        <taxon>Pentapetalae</taxon>
        <taxon>Caryophyllales</taxon>
        <taxon>Nepenthaceae</taxon>
        <taxon>Nepenthes</taxon>
    </lineage>
</organism>
<reference evidence="2" key="1">
    <citation type="submission" date="2023-05" db="EMBL/GenBank/DDBJ databases">
        <title>Nepenthes gracilis genome sequencing.</title>
        <authorList>
            <person name="Fukushima K."/>
        </authorList>
    </citation>
    <scope>NUCLEOTIDE SEQUENCE</scope>
    <source>
        <strain evidence="2">SING2019-196</strain>
    </source>
</reference>